<comment type="caution">
    <text evidence="2">The sequence shown here is derived from an EMBL/GenBank/DDBJ whole genome shotgun (WGS) entry which is preliminary data.</text>
</comment>
<evidence type="ECO:0000256" key="1">
    <source>
        <dbReference type="SAM" id="Phobius"/>
    </source>
</evidence>
<dbReference type="AlphaFoldDB" id="A0A919YUP4"/>
<feature type="transmembrane region" description="Helical" evidence="1">
    <location>
        <begin position="21"/>
        <end position="45"/>
    </location>
</feature>
<evidence type="ECO:0000313" key="3">
    <source>
        <dbReference type="Proteomes" id="UP000683139"/>
    </source>
</evidence>
<keyword evidence="1" id="KW-1133">Transmembrane helix</keyword>
<evidence type="ECO:0000313" key="2">
    <source>
        <dbReference type="EMBL" id="GIP17178.1"/>
    </source>
</evidence>
<keyword evidence="1" id="KW-0812">Transmembrane</keyword>
<keyword evidence="1" id="KW-0472">Membrane</keyword>
<gene>
    <name evidence="2" type="ORF">J40TS1_28200</name>
</gene>
<protein>
    <submittedName>
        <fullName evidence="2">Uncharacterized protein</fullName>
    </submittedName>
</protein>
<accession>A0A919YUP4</accession>
<keyword evidence="3" id="KW-1185">Reference proteome</keyword>
<proteinExistence type="predicted"/>
<reference evidence="2" key="1">
    <citation type="submission" date="2021-03" db="EMBL/GenBank/DDBJ databases">
        <title>Antimicrobial resistance genes in bacteria isolated from Japanese honey, and their potential for conferring macrolide and lincosamide resistance in the American foulbrood pathogen Paenibacillus larvae.</title>
        <authorList>
            <person name="Okamoto M."/>
            <person name="Kumagai M."/>
            <person name="Kanamori H."/>
            <person name="Takamatsu D."/>
        </authorList>
    </citation>
    <scope>NUCLEOTIDE SEQUENCE</scope>
    <source>
        <strain evidence="2">J40TS1</strain>
    </source>
</reference>
<dbReference type="EMBL" id="BOSE01000005">
    <property type="protein sequence ID" value="GIP17178.1"/>
    <property type="molecule type" value="Genomic_DNA"/>
</dbReference>
<dbReference type="Proteomes" id="UP000683139">
    <property type="component" value="Unassembled WGS sequence"/>
</dbReference>
<name>A0A919YUP4_9BACL</name>
<organism evidence="2 3">
    <name type="scientific">Paenibacillus montaniterrae</name>
    <dbReference type="NCBI Taxonomy" id="429341"/>
    <lineage>
        <taxon>Bacteria</taxon>
        <taxon>Bacillati</taxon>
        <taxon>Bacillota</taxon>
        <taxon>Bacilli</taxon>
        <taxon>Bacillales</taxon>
        <taxon>Paenibacillaceae</taxon>
        <taxon>Paenibacillus</taxon>
    </lineage>
</organism>
<sequence length="230" mass="26187">MVSIYWNTIIQREQTDVKRKHIGLMVGTFFIVAFIAIIVATALIVQKVIKDEQDKESYYAAQYGLNKEDTSQANTPVKFPSQSYTAEPDSPQFKAIQQIRELHAEADFFLLGSKFSNYKQGSDEGWSDILKSELLDPAPYNQIIEAMTEEEDIVKDMNNLLALLDIAVTQYEPDALRFIHRILHDLDLYGYPEQGKAAYDYWGATNAVASSNPMQLEEINAYIAEKQKTE</sequence>